<dbReference type="STRING" id="1120980.GCA_000745955_00906"/>
<proteinExistence type="predicted"/>
<dbReference type="RefSeq" id="WP_034292056.1">
    <property type="nucleotide sequence ID" value="NZ_CP091519.2"/>
</dbReference>
<gene>
    <name evidence="3" type="ORF">NCTC10283_02666</name>
</gene>
<dbReference type="Proteomes" id="UP000254209">
    <property type="component" value="Unassembled WGS sequence"/>
</dbReference>
<dbReference type="InterPro" id="IPR018637">
    <property type="entry name" value="DUF2059"/>
</dbReference>
<dbReference type="EMBL" id="UFSO01000003">
    <property type="protein sequence ID" value="SSY81101.1"/>
    <property type="molecule type" value="Genomic_DNA"/>
</dbReference>
<keyword evidence="1" id="KW-0732">Signal</keyword>
<accession>A0A376BW85</accession>
<reference evidence="3 4" key="1">
    <citation type="submission" date="2018-06" db="EMBL/GenBank/DDBJ databases">
        <authorList>
            <consortium name="Pathogen Informatics"/>
            <person name="Doyle S."/>
        </authorList>
    </citation>
    <scope>NUCLEOTIDE SEQUENCE [LARGE SCALE GENOMIC DNA]</scope>
    <source>
        <strain evidence="3 4">NCTC10283</strain>
    </source>
</reference>
<dbReference type="AlphaFoldDB" id="A0A376BW85"/>
<name>A0A376BW85_9NEIS</name>
<protein>
    <submittedName>
        <fullName evidence="3">Uncharacterized protein conserved in bacteria</fullName>
    </submittedName>
</protein>
<feature type="chain" id="PRO_5016663645" evidence="1">
    <location>
        <begin position="21"/>
        <end position="186"/>
    </location>
</feature>
<evidence type="ECO:0000313" key="4">
    <source>
        <dbReference type="Proteomes" id="UP000254209"/>
    </source>
</evidence>
<sequence length="186" mass="20718">MKIKVLILATTLLFAAPTFAQTPSDESLNKMMSLMNIEQSLKDMEAGMPTAIEQMLQHSLDQDPDLKKLPAHKAQKIKAIVQKYVNEAAQESMGNALIRAAMFESFLKIAKRHYTQAEVDAMNAFLSTPEGASMTQKQGKVMAEFMPDFMQTVAPIQDKILREKLALAHQEIETVIGKPKAAKKKK</sequence>
<evidence type="ECO:0000313" key="3">
    <source>
        <dbReference type="EMBL" id="SSY81101.1"/>
    </source>
</evidence>
<keyword evidence="4" id="KW-1185">Reference proteome</keyword>
<evidence type="ECO:0000259" key="2">
    <source>
        <dbReference type="Pfam" id="PF09832"/>
    </source>
</evidence>
<dbReference type="Pfam" id="PF09832">
    <property type="entry name" value="DUF2059"/>
    <property type="match status" value="1"/>
</dbReference>
<organism evidence="3 4">
    <name type="scientific">Alysiella crassa</name>
    <dbReference type="NCBI Taxonomy" id="153491"/>
    <lineage>
        <taxon>Bacteria</taxon>
        <taxon>Pseudomonadati</taxon>
        <taxon>Pseudomonadota</taxon>
        <taxon>Betaproteobacteria</taxon>
        <taxon>Neisseriales</taxon>
        <taxon>Neisseriaceae</taxon>
        <taxon>Alysiella</taxon>
    </lineage>
</organism>
<feature type="domain" description="DUF2059" evidence="2">
    <location>
        <begin position="102"/>
        <end position="155"/>
    </location>
</feature>
<feature type="signal peptide" evidence="1">
    <location>
        <begin position="1"/>
        <end position="20"/>
    </location>
</feature>
<evidence type="ECO:0000256" key="1">
    <source>
        <dbReference type="SAM" id="SignalP"/>
    </source>
</evidence>